<sequence>MHLGYALLLVVTTFLACVSASLTSDLPTVFQPIADEVNAFSSSRLLRSHEERGIPVSTIGNIKSKFMPSTISEKTLRGWLNGREKADDVFVWLSLGRGKGELFNKRKFGTWVKYVDDLTKQHPGSGISTISKLTSYYGDEHLSQMIITAQKNPKTQDLAADLQARQLQYWLDNKKAPAKVFKLLELNKAGGNLVDNPQVSAWLSYVADFETKFPKQSEKAIPMLTRRFGDEAVSKALLKAKQTPGTASIADKLHGEQIQRWLDTATSPKDVFKFLTLNKAGEQLLENPQFATWLTYVDDFNTKNPPISRISVVASSYGDEALSKLLREAKQVPRTANIANKLDGELIQHWTDTKTLPKTMFKLLELNRAGDKLLENSQFATWLTYVDDFYSRNPRNPRVSIMTSYYGDEALTRLLIKAMQTPSEANIATKLHEEQLQSWIYSRKLPGDVYKLLSLDKAGEKLFDHPQFMKWVKYVEDLNKVHPDKKTTLMSVLAKQYDSEGLVKLLQSAKNNPSWAKLVQQLETEQKWMAKGTPNDYFKQLKLDKVGKDVLSNPQLKTWLNYVKEYNAANPKYQATLIGTLAANYGEMKLVKMLDEAMKVKDTASAAKKLQSELFQRWIQLNWTPEYIFAKVLRLDQDGNKLFRNPLVTTWGKYLIAFNRDNYGKETTIWRMLAATGIDPDDLRPVADKAPEQFFAMMGLTDKGHNLLISPEFAKWIHYLDDFYDELRNSRKTMMTTLRNHYDDKSLVNMITSASKVSKTKDIAKIVEFELFKTWHDISYKTTDEIFTILNLDRAGSSLFTGPWLDTWIRYMIMFDEGYFRDRMPKMLLKYYDENDLSQMIKTAKSNPNTEKLASEIEDVLNLYKK</sequence>
<evidence type="ECO:0000256" key="7">
    <source>
        <dbReference type="SAM" id="SignalP"/>
    </source>
</evidence>
<gene>
    <name evidence="9" type="ORF">PPTG_03272</name>
</gene>
<accession>W2R4P3</accession>
<evidence type="ECO:0000256" key="6">
    <source>
        <dbReference type="ARBA" id="ARBA00023026"/>
    </source>
</evidence>
<dbReference type="GO" id="GO:0043657">
    <property type="term" value="C:host cell"/>
    <property type="evidence" value="ECO:0007669"/>
    <property type="project" value="UniProtKB-SubCell"/>
</dbReference>
<feature type="domain" description="RxLR effector PexRD54 WY" evidence="8">
    <location>
        <begin position="434"/>
        <end position="475"/>
    </location>
</feature>
<evidence type="ECO:0000256" key="1">
    <source>
        <dbReference type="ARBA" id="ARBA00004340"/>
    </source>
</evidence>
<keyword evidence="6" id="KW-0843">Virulence</keyword>
<feature type="domain" description="RxLR effector PexRD54 WY" evidence="8">
    <location>
        <begin position="346"/>
        <end position="386"/>
    </location>
</feature>
<feature type="signal peptide" evidence="7">
    <location>
        <begin position="1"/>
        <end position="20"/>
    </location>
</feature>
<dbReference type="InterPro" id="IPR054463">
    <property type="entry name" value="PexRD54_WY"/>
</dbReference>
<reference evidence="9 10" key="2">
    <citation type="submission" date="2013-11" db="EMBL/GenBank/DDBJ databases">
        <title>The Genome Sequence of Phytophthora parasitica INRA-310.</title>
        <authorList>
            <consortium name="The Broad Institute Genomics Platform"/>
            <person name="Russ C."/>
            <person name="Tyler B."/>
            <person name="Panabieres F."/>
            <person name="Shan W."/>
            <person name="Tripathy S."/>
            <person name="Grunwald N."/>
            <person name="Machado M."/>
            <person name="Johnson C.S."/>
            <person name="Arredondo F."/>
            <person name="Hong C."/>
            <person name="Coffey M."/>
            <person name="Young S.K."/>
            <person name="Zeng Q."/>
            <person name="Gargeya S."/>
            <person name="Fitzgerald M."/>
            <person name="Abouelleil A."/>
            <person name="Alvarado L."/>
            <person name="Chapman S.B."/>
            <person name="Gainer-Dewar J."/>
            <person name="Goldberg J."/>
            <person name="Griggs A."/>
            <person name="Gujja S."/>
            <person name="Hansen M."/>
            <person name="Howarth C."/>
            <person name="Imamovic A."/>
            <person name="Ireland A."/>
            <person name="Larimer J."/>
            <person name="McCowan C."/>
            <person name="Murphy C."/>
            <person name="Pearson M."/>
            <person name="Poon T.W."/>
            <person name="Priest M."/>
            <person name="Roberts A."/>
            <person name="Saif S."/>
            <person name="Shea T."/>
            <person name="Sykes S."/>
            <person name="Wortman J."/>
            <person name="Nusbaum C."/>
            <person name="Birren B."/>
        </authorList>
    </citation>
    <scope>NUCLEOTIDE SEQUENCE [LARGE SCALE GENOMIC DNA]</scope>
    <source>
        <strain evidence="9 10">INRA-310</strain>
    </source>
</reference>
<comment type="similarity">
    <text evidence="3">Belongs to the RxLR effector family.</text>
</comment>
<evidence type="ECO:0000256" key="3">
    <source>
        <dbReference type="ARBA" id="ARBA00010400"/>
    </source>
</evidence>
<evidence type="ECO:0000259" key="8">
    <source>
        <dbReference type="Pfam" id="PF22748"/>
    </source>
</evidence>
<comment type="subcellular location">
    <subcellularLocation>
        <location evidence="1">Host cell</location>
    </subcellularLocation>
    <subcellularLocation>
        <location evidence="2">Secreted</location>
    </subcellularLocation>
</comment>
<evidence type="ECO:0000256" key="4">
    <source>
        <dbReference type="ARBA" id="ARBA00022525"/>
    </source>
</evidence>
<evidence type="ECO:0000256" key="5">
    <source>
        <dbReference type="ARBA" id="ARBA00022729"/>
    </source>
</evidence>
<evidence type="ECO:0000313" key="10">
    <source>
        <dbReference type="Proteomes" id="UP000018817"/>
    </source>
</evidence>
<dbReference type="OMA" id="FRDRMPK"/>
<dbReference type="Proteomes" id="UP000018817">
    <property type="component" value="Unassembled WGS sequence"/>
</dbReference>
<protein>
    <recommendedName>
        <fullName evidence="8">RxLR effector PexRD54 WY domain-containing protein</fullName>
    </recommendedName>
</protein>
<evidence type="ECO:0000256" key="2">
    <source>
        <dbReference type="ARBA" id="ARBA00004613"/>
    </source>
</evidence>
<dbReference type="EMBL" id="KI669564">
    <property type="protein sequence ID" value="ETN20226.1"/>
    <property type="molecule type" value="Genomic_DNA"/>
</dbReference>
<evidence type="ECO:0000313" key="9">
    <source>
        <dbReference type="EMBL" id="ETN20226.1"/>
    </source>
</evidence>
<dbReference type="RefSeq" id="XP_008894197.1">
    <property type="nucleotide sequence ID" value="XM_008895949.1"/>
</dbReference>
<dbReference type="Pfam" id="PF22748">
    <property type="entry name" value="PexRD54_WY"/>
    <property type="match status" value="4"/>
</dbReference>
<keyword evidence="4" id="KW-0964">Secreted</keyword>
<proteinExistence type="inferred from homology"/>
<dbReference type="GeneID" id="20173454"/>
<dbReference type="GO" id="GO:0005576">
    <property type="term" value="C:extracellular region"/>
    <property type="evidence" value="ECO:0007669"/>
    <property type="project" value="UniProtKB-SubCell"/>
</dbReference>
<organism evidence="9 10">
    <name type="scientific">Phytophthora nicotianae (strain INRA-310)</name>
    <name type="common">Phytophthora parasitica</name>
    <dbReference type="NCBI Taxonomy" id="761204"/>
    <lineage>
        <taxon>Eukaryota</taxon>
        <taxon>Sar</taxon>
        <taxon>Stramenopiles</taxon>
        <taxon>Oomycota</taxon>
        <taxon>Peronosporomycetes</taxon>
        <taxon>Peronosporales</taxon>
        <taxon>Peronosporaceae</taxon>
        <taxon>Phytophthora</taxon>
    </lineage>
</organism>
<reference evidence="10" key="1">
    <citation type="submission" date="2011-12" db="EMBL/GenBank/DDBJ databases">
        <authorList>
            <consortium name="The Broad Institute Genome Sequencing Platform"/>
            <person name="Russ C."/>
            <person name="Tyler B."/>
            <person name="Panabieres F."/>
            <person name="Shan W."/>
            <person name="Tripathy S."/>
            <person name="Grunwald N."/>
            <person name="Machado M."/>
            <person name="Young S.K."/>
            <person name="Zeng Q."/>
            <person name="Gargeya S."/>
            <person name="Fitzgerald M."/>
            <person name="Haas B."/>
            <person name="Abouelleil A."/>
            <person name="Alvarado L."/>
            <person name="Arachchi H.M."/>
            <person name="Berlin A."/>
            <person name="Chapman S.B."/>
            <person name="Gearin G."/>
            <person name="Goldberg J."/>
            <person name="Griggs A."/>
            <person name="Gujja S."/>
            <person name="Hansen M."/>
            <person name="Heiman D."/>
            <person name="Howarth C."/>
            <person name="Larimer J."/>
            <person name="Lui A."/>
            <person name="MacDonald P.J.P."/>
            <person name="McCowen C."/>
            <person name="Montmayeur A."/>
            <person name="Murphy C."/>
            <person name="Neiman D."/>
            <person name="Pearson M."/>
            <person name="Priest M."/>
            <person name="Roberts A."/>
            <person name="Saif S."/>
            <person name="Shea T."/>
            <person name="Sisk P."/>
            <person name="Stolte C."/>
            <person name="Sykes S."/>
            <person name="Wortman J."/>
            <person name="Nusbaum C."/>
            <person name="Birren B."/>
        </authorList>
    </citation>
    <scope>NUCLEOTIDE SEQUENCE [LARGE SCALE GENOMIC DNA]</scope>
    <source>
        <strain evidence="10">INRA-310</strain>
    </source>
</reference>
<keyword evidence="5 7" id="KW-0732">Signal</keyword>
<dbReference type="VEuPathDB" id="FungiDB:PPTG_03272"/>
<name>W2R4P3_PHYN3</name>
<dbReference type="OrthoDB" id="90111at2759"/>
<feature type="domain" description="RxLR effector PexRD54 WY" evidence="8">
    <location>
        <begin position="256"/>
        <end position="297"/>
    </location>
</feature>
<dbReference type="AlphaFoldDB" id="W2R4P3"/>
<feature type="domain" description="RxLR effector PexRD54 WY" evidence="8">
    <location>
        <begin position="166"/>
        <end position="206"/>
    </location>
</feature>
<feature type="chain" id="PRO_5004823173" description="RxLR effector PexRD54 WY domain-containing protein" evidence="7">
    <location>
        <begin position="21"/>
        <end position="866"/>
    </location>
</feature>
<dbReference type="Pfam" id="PF16810">
    <property type="entry name" value="RXLR"/>
    <property type="match status" value="1"/>
</dbReference>
<dbReference type="InterPro" id="IPR031825">
    <property type="entry name" value="RXLR"/>
</dbReference>